<dbReference type="Proteomes" id="UP000176377">
    <property type="component" value="Unassembled WGS sequence"/>
</dbReference>
<dbReference type="AlphaFoldDB" id="A0A1F6D935"/>
<evidence type="ECO:0000256" key="1">
    <source>
        <dbReference type="ARBA" id="ARBA00008754"/>
    </source>
</evidence>
<evidence type="ECO:0000313" key="2">
    <source>
        <dbReference type="EMBL" id="OGG57850.1"/>
    </source>
</evidence>
<name>A0A1F6D935_9BACT</name>
<dbReference type="GO" id="GO:0004751">
    <property type="term" value="F:ribose-5-phosphate isomerase activity"/>
    <property type="evidence" value="ECO:0007669"/>
    <property type="project" value="TreeGrafter"/>
</dbReference>
<dbReference type="Gene3D" id="3.40.1400.10">
    <property type="entry name" value="Sugar-phosphate isomerase, RpiB/LacA/LacB"/>
    <property type="match status" value="1"/>
</dbReference>
<dbReference type="EMBL" id="MFLA01000043">
    <property type="protein sequence ID" value="OGG57850.1"/>
    <property type="molecule type" value="Genomic_DNA"/>
</dbReference>
<dbReference type="InterPro" id="IPR003500">
    <property type="entry name" value="RpiB_LacA_LacB"/>
</dbReference>
<dbReference type="GO" id="GO:0019316">
    <property type="term" value="P:D-allose catabolic process"/>
    <property type="evidence" value="ECO:0007669"/>
    <property type="project" value="TreeGrafter"/>
</dbReference>
<reference evidence="2 3" key="1">
    <citation type="journal article" date="2016" name="Nat. Commun.">
        <title>Thousands of microbial genomes shed light on interconnected biogeochemical processes in an aquifer system.</title>
        <authorList>
            <person name="Anantharaman K."/>
            <person name="Brown C.T."/>
            <person name="Hug L.A."/>
            <person name="Sharon I."/>
            <person name="Castelle C.J."/>
            <person name="Probst A.J."/>
            <person name="Thomas B.C."/>
            <person name="Singh A."/>
            <person name="Wilkins M.J."/>
            <person name="Karaoz U."/>
            <person name="Brodie E.L."/>
            <person name="Williams K.H."/>
            <person name="Hubbard S.S."/>
            <person name="Banfield J.F."/>
        </authorList>
    </citation>
    <scope>NUCLEOTIDE SEQUENCE [LARGE SCALE GENOMIC DNA]</scope>
</reference>
<dbReference type="InterPro" id="IPR036569">
    <property type="entry name" value="RpiB_LacA_LacB_sf"/>
</dbReference>
<organism evidence="2 3">
    <name type="scientific">Candidatus Kaiserbacteria bacterium RIFCSPHIGHO2_01_FULL_56_24</name>
    <dbReference type="NCBI Taxonomy" id="1798487"/>
    <lineage>
        <taxon>Bacteria</taxon>
        <taxon>Candidatus Kaiseribacteriota</taxon>
    </lineage>
</organism>
<proteinExistence type="inferred from homology"/>
<dbReference type="PANTHER" id="PTHR30345">
    <property type="entry name" value="RIBOSE-5-PHOSPHATE ISOMERASE B"/>
    <property type="match status" value="1"/>
</dbReference>
<evidence type="ECO:0000313" key="3">
    <source>
        <dbReference type="Proteomes" id="UP000176377"/>
    </source>
</evidence>
<gene>
    <name evidence="2" type="ORF">A2765_00160</name>
</gene>
<dbReference type="PANTHER" id="PTHR30345:SF0">
    <property type="entry name" value="DNA DAMAGE-REPAIR_TOLERATION PROTEIN DRT102"/>
    <property type="match status" value="1"/>
</dbReference>
<dbReference type="Pfam" id="PF02502">
    <property type="entry name" value="LacAB_rpiB"/>
    <property type="match status" value="1"/>
</dbReference>
<sequence length="164" mass="18066">MRVYFAADHGGFEIKNQLLAFVRDELKHEVEDCGATTYDANDDYPAIIASAALKLSADSLAGRDNRAIIAGASGQGEAMVANRFKGVRCAVYYGKALREQTDMSGKKLDMLASSREHNNANALSLGLRFLSLDEAKEAVKNWLVLPHTGEERHARRIKQIDEVN</sequence>
<accession>A0A1F6D935</accession>
<dbReference type="PIRSF" id="PIRSF005384">
    <property type="entry name" value="RpiB_LacA_B"/>
    <property type="match status" value="1"/>
</dbReference>
<dbReference type="SUPFAM" id="SSF89623">
    <property type="entry name" value="Ribose/Galactose isomerase RpiB/AlsB"/>
    <property type="match status" value="1"/>
</dbReference>
<protein>
    <recommendedName>
        <fullName evidence="4">Ribose-5-phosphate isomerase</fullName>
    </recommendedName>
</protein>
<comment type="similarity">
    <text evidence="1">Belongs to the LacAB/RpiB family.</text>
</comment>
<evidence type="ECO:0008006" key="4">
    <source>
        <dbReference type="Google" id="ProtNLM"/>
    </source>
</evidence>
<dbReference type="GO" id="GO:0009052">
    <property type="term" value="P:pentose-phosphate shunt, non-oxidative branch"/>
    <property type="evidence" value="ECO:0007669"/>
    <property type="project" value="TreeGrafter"/>
</dbReference>
<dbReference type="NCBIfam" id="TIGR00689">
    <property type="entry name" value="rpiB_lacA_lacB"/>
    <property type="match status" value="1"/>
</dbReference>
<comment type="caution">
    <text evidence="2">The sequence shown here is derived from an EMBL/GenBank/DDBJ whole genome shotgun (WGS) entry which is preliminary data.</text>
</comment>